<gene>
    <name evidence="1" type="ORF">AEA09_01710</name>
</gene>
<organism evidence="1 2">
    <name type="scientific">Lysinibacillus contaminans</name>
    <dbReference type="NCBI Taxonomy" id="1293441"/>
    <lineage>
        <taxon>Bacteria</taxon>
        <taxon>Bacillati</taxon>
        <taxon>Bacillota</taxon>
        <taxon>Bacilli</taxon>
        <taxon>Bacillales</taxon>
        <taxon>Bacillaceae</taxon>
        <taxon>Lysinibacillus</taxon>
    </lineage>
</organism>
<keyword evidence="2" id="KW-1185">Reference proteome</keyword>
<dbReference type="InterPro" id="IPR016181">
    <property type="entry name" value="Acyl_CoA_acyltransferase"/>
</dbReference>
<evidence type="ECO:0000313" key="1">
    <source>
        <dbReference type="EMBL" id="KOS71825.1"/>
    </source>
</evidence>
<dbReference type="Gene3D" id="3.40.630.30">
    <property type="match status" value="1"/>
</dbReference>
<evidence type="ECO:0000313" key="2">
    <source>
        <dbReference type="Proteomes" id="UP000050668"/>
    </source>
</evidence>
<proteinExistence type="predicted"/>
<evidence type="ECO:0008006" key="3">
    <source>
        <dbReference type="Google" id="ProtNLM"/>
    </source>
</evidence>
<dbReference type="InterPro" id="IPR050644">
    <property type="entry name" value="PG_Glycine_Bridge_Synth"/>
</dbReference>
<dbReference type="EMBL" id="LGRV01000001">
    <property type="protein sequence ID" value="KOS71825.1"/>
    <property type="molecule type" value="Genomic_DNA"/>
</dbReference>
<accession>A0ABR5K5X0</accession>
<dbReference type="PANTHER" id="PTHR36174:SF1">
    <property type="entry name" value="LIPID II:GLYCINE GLYCYLTRANSFERASE"/>
    <property type="match status" value="1"/>
</dbReference>
<dbReference type="PANTHER" id="PTHR36174">
    <property type="entry name" value="LIPID II:GLYCINE GLYCYLTRANSFERASE"/>
    <property type="match status" value="1"/>
</dbReference>
<protein>
    <recommendedName>
        <fullName evidence="3">BioF2-like acetyltransferase domain-containing protein</fullName>
    </recommendedName>
</protein>
<comment type="caution">
    <text evidence="1">The sequence shown here is derived from an EMBL/GenBank/DDBJ whole genome shotgun (WGS) entry which is preliminary data.</text>
</comment>
<dbReference type="SUPFAM" id="SSF55729">
    <property type="entry name" value="Acyl-CoA N-acyltransferases (Nat)"/>
    <property type="match status" value="1"/>
</dbReference>
<reference evidence="2" key="1">
    <citation type="submission" date="2015-07" db="EMBL/GenBank/DDBJ databases">
        <title>Fjat-14205 dsm 2895.</title>
        <authorList>
            <person name="Liu B."/>
            <person name="Wang J."/>
            <person name="Zhu Y."/>
            <person name="Liu G."/>
            <person name="Chen Q."/>
            <person name="Chen Z."/>
            <person name="Lan J."/>
            <person name="Che J."/>
            <person name="Ge C."/>
            <person name="Shi H."/>
            <person name="Pan Z."/>
            <person name="Liu X."/>
        </authorList>
    </citation>
    <scope>NUCLEOTIDE SEQUENCE [LARGE SCALE GENOMIC DNA]</scope>
    <source>
        <strain evidence="2">DSM 25560</strain>
    </source>
</reference>
<dbReference type="RefSeq" id="WP_053582293.1">
    <property type="nucleotide sequence ID" value="NZ_LGRV01000001.1"/>
</dbReference>
<dbReference type="Proteomes" id="UP000050668">
    <property type="component" value="Unassembled WGS sequence"/>
</dbReference>
<name>A0ABR5K5X0_9BACI</name>
<sequence>MVTQHIYFADKPTAARKKMKLVRHVHSLIPSRKLARSETAHIYLTQDEGMLRAAMSIRNLQMIEQAEKEPYQVILHEEPTFENLRDFQKFYNQIAKEKKIEQISRPHMDTFKLLASEKALLLTEVRSECGQSLCYSLDVVHAKKAMSYYVATSTLFLKPEHLKQPIRYAHCFLLWHNLLYLKSHGYEVYDMGELTNEVAIREFKLGFGGQIVDVYSGYIAQSKISALLLGVQRWRKQQSS</sequence>